<reference evidence="2 3" key="1">
    <citation type="submission" date="2017-10" db="EMBL/GenBank/DDBJ databases">
        <title>Complete genome sequence of Collinsella aerofaciens isolated from the gut of a healthy adult Indian.</title>
        <authorList>
            <person name="Bag S."/>
            <person name="Ghosh T.S."/>
            <person name="Das B."/>
        </authorList>
    </citation>
    <scope>NUCLEOTIDE SEQUENCE [LARGE SCALE GENOMIC DNA]</scope>
    <source>
        <strain evidence="3">indica</strain>
    </source>
</reference>
<keyword evidence="1" id="KW-0472">Membrane</keyword>
<dbReference type="AlphaFoldDB" id="A0A2D1U008"/>
<evidence type="ECO:0000313" key="2">
    <source>
        <dbReference type="EMBL" id="ATP54962.1"/>
    </source>
</evidence>
<proteinExistence type="predicted"/>
<dbReference type="KEGG" id="caer:CSV91_09960"/>
<organism evidence="2 3">
    <name type="scientific">Collinsella aerofaciens</name>
    <dbReference type="NCBI Taxonomy" id="74426"/>
    <lineage>
        <taxon>Bacteria</taxon>
        <taxon>Bacillati</taxon>
        <taxon>Actinomycetota</taxon>
        <taxon>Coriobacteriia</taxon>
        <taxon>Coriobacteriales</taxon>
        <taxon>Coriobacteriaceae</taxon>
        <taxon>Collinsella</taxon>
    </lineage>
</organism>
<gene>
    <name evidence="2" type="ORF">CSV91_09960</name>
</gene>
<name>A0A2D1U008_9ACTN</name>
<sequence length="71" mass="7637">MASRLMRSIAHASSALNIALVDAMSLTWLLLMLLVMVVLELLSSRGSLACPAAGGSWGGRRRHFLPLLDSM</sequence>
<keyword evidence="1" id="KW-0812">Transmembrane</keyword>
<keyword evidence="1" id="KW-1133">Transmembrane helix</keyword>
<dbReference type="EMBL" id="CP024160">
    <property type="protein sequence ID" value="ATP54962.1"/>
    <property type="molecule type" value="Genomic_DNA"/>
</dbReference>
<dbReference type="Proteomes" id="UP000225608">
    <property type="component" value="Chromosome"/>
</dbReference>
<evidence type="ECO:0000256" key="1">
    <source>
        <dbReference type="SAM" id="Phobius"/>
    </source>
</evidence>
<evidence type="ECO:0000313" key="3">
    <source>
        <dbReference type="Proteomes" id="UP000225608"/>
    </source>
</evidence>
<accession>A0A2D1U008</accession>
<protein>
    <submittedName>
        <fullName evidence="2">Uncharacterized protein</fullName>
    </submittedName>
</protein>
<feature type="transmembrane region" description="Helical" evidence="1">
    <location>
        <begin position="12"/>
        <end position="39"/>
    </location>
</feature>